<dbReference type="Pfam" id="PF11951">
    <property type="entry name" value="Fungal_trans_2"/>
    <property type="match status" value="1"/>
</dbReference>
<evidence type="ECO:0000313" key="2">
    <source>
        <dbReference type="EMBL" id="CAH0051969.1"/>
    </source>
</evidence>
<evidence type="ECO:0000256" key="1">
    <source>
        <dbReference type="ARBA" id="ARBA00023242"/>
    </source>
</evidence>
<sequence>MGMYPVNDFVDLSKDEQYWLEDMSHDPLYTDTLFHIARSYLDTVGKGHMLTGVTLINNAMAELRKKLTEPNFIITDSVLLTVLSLALISDTLGDLDATRKHLNGLWQLIKLRGGLLGLTEKYSLRVKCSRLDLRLALKTGAKPVFLCGQDFQWNPSLAQPMKASTATPIHAVCSTPDIRLVNVWLDLQDFTNSINMAQQTRQKLASKQFQEKLISLQYRLQCLAYERHDIQEIIRHVMLACTTTLFMKTTDLPAQCRPLAMQLGQDMGYLESQDDKNLLKLQVWSVCISRASVLSTEGELPWLENWLRKACRMLEISTWEETRRILTSFVWVDLIHDPIGQSFFEGASQCQYFEQVPDGR</sequence>
<dbReference type="EMBL" id="CABFOC020000043">
    <property type="protein sequence ID" value="CAH0051969.1"/>
    <property type="molecule type" value="Genomic_DNA"/>
</dbReference>
<dbReference type="Proteomes" id="UP000775872">
    <property type="component" value="Unassembled WGS sequence"/>
</dbReference>
<accession>A0A9P0EKK2</accession>
<proteinExistence type="predicted"/>
<dbReference type="OrthoDB" id="4158087at2759"/>
<comment type="caution">
    <text evidence="2">The sequence shown here is derived from an EMBL/GenBank/DDBJ whole genome shotgun (WGS) entry which is preliminary data.</text>
</comment>
<dbReference type="AlphaFoldDB" id="A0A9P0EKK2"/>
<gene>
    <name evidence="2" type="ORF">CSOL1703_00014900</name>
</gene>
<name>A0A9P0EKK2_9HYPO</name>
<evidence type="ECO:0000313" key="3">
    <source>
        <dbReference type="Proteomes" id="UP000775872"/>
    </source>
</evidence>
<dbReference type="InterPro" id="IPR021858">
    <property type="entry name" value="Fun_TF"/>
</dbReference>
<dbReference type="PANTHER" id="PTHR37540:SF5">
    <property type="entry name" value="TRANSCRIPTION FACTOR DOMAIN-CONTAINING PROTEIN"/>
    <property type="match status" value="1"/>
</dbReference>
<reference evidence="3" key="1">
    <citation type="submission" date="2019-06" db="EMBL/GenBank/DDBJ databases">
        <authorList>
            <person name="Broberg M."/>
        </authorList>
    </citation>
    <scope>NUCLEOTIDE SEQUENCE [LARGE SCALE GENOMIC DNA]</scope>
</reference>
<dbReference type="PANTHER" id="PTHR37540">
    <property type="entry name" value="TRANSCRIPTION FACTOR (ACR-2), PUTATIVE-RELATED-RELATED"/>
    <property type="match status" value="1"/>
</dbReference>
<organism evidence="2 3">
    <name type="scientific">Clonostachys solani</name>
    <dbReference type="NCBI Taxonomy" id="160281"/>
    <lineage>
        <taxon>Eukaryota</taxon>
        <taxon>Fungi</taxon>
        <taxon>Dikarya</taxon>
        <taxon>Ascomycota</taxon>
        <taxon>Pezizomycotina</taxon>
        <taxon>Sordariomycetes</taxon>
        <taxon>Hypocreomycetidae</taxon>
        <taxon>Hypocreales</taxon>
        <taxon>Bionectriaceae</taxon>
        <taxon>Clonostachys</taxon>
    </lineage>
</organism>
<keyword evidence="3" id="KW-1185">Reference proteome</keyword>
<protein>
    <submittedName>
        <fullName evidence="2">Uncharacterized protein</fullName>
    </submittedName>
</protein>
<reference evidence="2 3" key="2">
    <citation type="submission" date="2021-10" db="EMBL/GenBank/DDBJ databases">
        <authorList>
            <person name="Piombo E."/>
        </authorList>
    </citation>
    <scope>NUCLEOTIDE SEQUENCE [LARGE SCALE GENOMIC DNA]</scope>
</reference>
<keyword evidence="1" id="KW-0539">Nucleus</keyword>